<gene>
    <name evidence="2" type="ORF">EJA10_18140</name>
</gene>
<reference evidence="3" key="1">
    <citation type="submission" date="2018-12" db="EMBL/GenBank/DDBJ databases">
        <title>Bacillus chawlae sp. nov., Bacillus glennii sp. nov., and Bacillus saganii sp. nov. Isolated from the Vehicle Assembly Building at Kennedy Space Center where the Viking Spacecraft were Assembled.</title>
        <authorList>
            <person name="Seuylemezian A."/>
            <person name="Vaishampayan P."/>
        </authorList>
    </citation>
    <scope>NUCLEOTIDE SEQUENCE [LARGE SCALE GENOMIC DNA]</scope>
    <source>
        <strain evidence="3">DSM 13966</strain>
    </source>
</reference>
<dbReference type="EMBL" id="RSFW01000020">
    <property type="protein sequence ID" value="RSD25186.1"/>
    <property type="molecule type" value="Genomic_DNA"/>
</dbReference>
<dbReference type="InterPro" id="IPR011528">
    <property type="entry name" value="NERD"/>
</dbReference>
<evidence type="ECO:0000313" key="2">
    <source>
        <dbReference type="EMBL" id="RSD25186.1"/>
    </source>
</evidence>
<name>A0A3R9KSN4_9BACI</name>
<dbReference type="OrthoDB" id="569879at2"/>
<protein>
    <submittedName>
        <fullName evidence="2">NERD domain-containing protein</fullName>
    </submittedName>
</protein>
<evidence type="ECO:0000259" key="1">
    <source>
        <dbReference type="PROSITE" id="PS50965"/>
    </source>
</evidence>
<feature type="domain" description="NERD" evidence="1">
    <location>
        <begin position="44"/>
        <end position="160"/>
    </location>
</feature>
<dbReference type="AlphaFoldDB" id="A0A3R9KSN4"/>
<accession>A0A3R9KSN4</accession>
<evidence type="ECO:0000313" key="3">
    <source>
        <dbReference type="Proteomes" id="UP000279911"/>
    </source>
</evidence>
<sequence>MNILIVKRRTIPLRILVNEALLRRLPPNHPKRQEILKDLLIIRAGFKGEQDIDYYLSLLDDNDFHIFQDLRIPQGSKHFQIDLLLLSTKFILLIENKNMPGIIEFDPDFKQVFRRYNDTTEVYDCPIDQVKRQVYQFRNWLKKHNINPLPLEFLVTYSNHGSILQNPSKNQEVFDRVSKGGNLIFKIGEFQNSHQKEILTLKDIKKLTKLLIKSHEPETASIRKYNISPSEIIPGILCPACDRFSMERISRKWYCLHCGTSSTSAHEQAILDYFLLIGRTITNMQLRKFLLMPSRTIATYLLGNMDLKHTGSTKNRVYSKT</sequence>
<dbReference type="Proteomes" id="UP000279911">
    <property type="component" value="Unassembled WGS sequence"/>
</dbReference>
<proteinExistence type="predicted"/>
<organism evidence="2 3">
    <name type="scientific">Mesobacillus subterraneus</name>
    <dbReference type="NCBI Taxonomy" id="285983"/>
    <lineage>
        <taxon>Bacteria</taxon>
        <taxon>Bacillati</taxon>
        <taxon>Bacillota</taxon>
        <taxon>Bacilli</taxon>
        <taxon>Bacillales</taxon>
        <taxon>Bacillaceae</taxon>
        <taxon>Mesobacillus</taxon>
    </lineage>
</organism>
<comment type="caution">
    <text evidence="2">The sequence shown here is derived from an EMBL/GenBank/DDBJ whole genome shotgun (WGS) entry which is preliminary data.</text>
</comment>
<dbReference type="PROSITE" id="PS50965">
    <property type="entry name" value="NERD"/>
    <property type="match status" value="1"/>
</dbReference>
<dbReference type="Pfam" id="PF08378">
    <property type="entry name" value="NERD"/>
    <property type="match status" value="1"/>
</dbReference>